<dbReference type="InterPro" id="IPR000212">
    <property type="entry name" value="DNA_helicase_UvrD/REP"/>
</dbReference>
<evidence type="ECO:0000259" key="6">
    <source>
        <dbReference type="PROSITE" id="PS50967"/>
    </source>
</evidence>
<dbReference type="PANTHER" id="PTHR11070">
    <property type="entry name" value="UVRD / RECB / PCRA DNA HELICASE FAMILY MEMBER"/>
    <property type="match status" value="1"/>
</dbReference>
<dbReference type="GO" id="GO:0043138">
    <property type="term" value="F:3'-5' DNA helicase activity"/>
    <property type="evidence" value="ECO:0007669"/>
    <property type="project" value="TreeGrafter"/>
</dbReference>
<organism evidence="8 9">
    <name type="scientific">Candidatus Segetimicrobium genomatis</name>
    <dbReference type="NCBI Taxonomy" id="2569760"/>
    <lineage>
        <taxon>Bacteria</taxon>
        <taxon>Bacillati</taxon>
        <taxon>Candidatus Sysuimicrobiota</taxon>
        <taxon>Candidatus Sysuimicrobiia</taxon>
        <taxon>Candidatus Sysuimicrobiales</taxon>
        <taxon>Candidatus Segetimicrobiaceae</taxon>
        <taxon>Candidatus Segetimicrobium</taxon>
    </lineage>
</organism>
<evidence type="ECO:0000259" key="7">
    <source>
        <dbReference type="PROSITE" id="PS51217"/>
    </source>
</evidence>
<dbReference type="GO" id="GO:0016787">
    <property type="term" value="F:hydrolase activity"/>
    <property type="evidence" value="ECO:0007669"/>
    <property type="project" value="UniProtKB-KW"/>
</dbReference>
<evidence type="ECO:0000313" key="8">
    <source>
        <dbReference type="EMBL" id="TMI71728.1"/>
    </source>
</evidence>
<dbReference type="InterPro" id="IPR014017">
    <property type="entry name" value="DNA_helicase_UvrD-like_C"/>
</dbReference>
<dbReference type="Gene3D" id="1.10.150.80">
    <property type="entry name" value="HRDC domain"/>
    <property type="match status" value="1"/>
</dbReference>
<dbReference type="SUPFAM" id="SSF47819">
    <property type="entry name" value="HRDC-like"/>
    <property type="match status" value="1"/>
</dbReference>
<dbReference type="PROSITE" id="PS50967">
    <property type="entry name" value="HRDC"/>
    <property type="match status" value="1"/>
</dbReference>
<dbReference type="EMBL" id="VBAP01000103">
    <property type="protein sequence ID" value="TMI71728.1"/>
    <property type="molecule type" value="Genomic_DNA"/>
</dbReference>
<evidence type="ECO:0000313" key="9">
    <source>
        <dbReference type="Proteomes" id="UP000318834"/>
    </source>
</evidence>
<dbReference type="GO" id="GO:0005524">
    <property type="term" value="F:ATP binding"/>
    <property type="evidence" value="ECO:0007669"/>
    <property type="project" value="UniProtKB-KW"/>
</dbReference>
<evidence type="ECO:0000256" key="3">
    <source>
        <dbReference type="ARBA" id="ARBA00022806"/>
    </source>
</evidence>
<feature type="region of interest" description="Disordered" evidence="5">
    <location>
        <begin position="1"/>
        <end position="79"/>
    </location>
</feature>
<dbReference type="InterPro" id="IPR027417">
    <property type="entry name" value="P-loop_NTPase"/>
</dbReference>
<dbReference type="GO" id="GO:0000725">
    <property type="term" value="P:recombinational repair"/>
    <property type="evidence" value="ECO:0007669"/>
    <property type="project" value="TreeGrafter"/>
</dbReference>
<feature type="domain" description="UvrD-like helicase C-terminal" evidence="7">
    <location>
        <begin position="46"/>
        <end position="385"/>
    </location>
</feature>
<accession>A0A537IK91</accession>
<dbReference type="PROSITE" id="PS51217">
    <property type="entry name" value="UVRD_HELICASE_CTER"/>
    <property type="match status" value="1"/>
</dbReference>
<dbReference type="GO" id="GO:0003677">
    <property type="term" value="F:DNA binding"/>
    <property type="evidence" value="ECO:0007669"/>
    <property type="project" value="InterPro"/>
</dbReference>
<protein>
    <submittedName>
        <fullName evidence="8">ATP-dependent DNA helicase UvrD2</fullName>
    </submittedName>
</protein>
<dbReference type="Gene3D" id="1.10.486.10">
    <property type="entry name" value="PCRA, domain 4"/>
    <property type="match status" value="2"/>
</dbReference>
<dbReference type="SMART" id="SM00341">
    <property type="entry name" value="HRDC"/>
    <property type="match status" value="1"/>
</dbReference>
<dbReference type="PANTHER" id="PTHR11070:SF59">
    <property type="entry name" value="DNA 3'-5' HELICASE"/>
    <property type="match status" value="1"/>
</dbReference>
<gene>
    <name evidence="8" type="ORF">E6H05_12165</name>
</gene>
<name>A0A537IK91_9BACT</name>
<dbReference type="Pfam" id="PF00570">
    <property type="entry name" value="HRDC"/>
    <property type="match status" value="1"/>
</dbReference>
<reference evidence="8 9" key="1">
    <citation type="journal article" date="2019" name="Nat. Microbiol.">
        <title>Mediterranean grassland soil C-N compound turnover is dependent on rainfall and depth, and is mediated by genomically divergent microorganisms.</title>
        <authorList>
            <person name="Diamond S."/>
            <person name="Andeer P.F."/>
            <person name="Li Z."/>
            <person name="Crits-Christoph A."/>
            <person name="Burstein D."/>
            <person name="Anantharaman K."/>
            <person name="Lane K.R."/>
            <person name="Thomas B.C."/>
            <person name="Pan C."/>
            <person name="Northen T.R."/>
            <person name="Banfield J.F."/>
        </authorList>
    </citation>
    <scope>NUCLEOTIDE SEQUENCE [LARGE SCALE GENOMIC DNA]</scope>
    <source>
        <strain evidence="8">NP_8</strain>
    </source>
</reference>
<evidence type="ECO:0000256" key="1">
    <source>
        <dbReference type="ARBA" id="ARBA00022741"/>
    </source>
</evidence>
<evidence type="ECO:0000256" key="2">
    <source>
        <dbReference type="ARBA" id="ARBA00022801"/>
    </source>
</evidence>
<keyword evidence="1" id="KW-0547">Nucleotide-binding</keyword>
<dbReference type="InterPro" id="IPR010997">
    <property type="entry name" value="HRDC-like_sf"/>
</dbReference>
<dbReference type="Proteomes" id="UP000318834">
    <property type="component" value="Unassembled WGS sequence"/>
</dbReference>
<feature type="region of interest" description="Disordered" evidence="5">
    <location>
        <begin position="290"/>
        <end position="327"/>
    </location>
</feature>
<dbReference type="AlphaFoldDB" id="A0A537IK91"/>
<dbReference type="GO" id="GO:0033202">
    <property type="term" value="C:DNA helicase complex"/>
    <property type="evidence" value="ECO:0007669"/>
    <property type="project" value="TreeGrafter"/>
</dbReference>
<sequence>MRRGGRLPVDLRLHRGDAPLPGRLPPPVPGVPRREPAGQLPVDPRGPRDRQPSRPEAGRPPRRLTAAAREPEPGPAPTLRQFATGAEETAWIVDEIRGLHRRGIAWEDVAVLHRINGRSESLEQELARARIPYQVAGAAFLRRPAARAMLSALRRAAGEVVGAVEAAVQRVGYRPGAEASGEEATRQADLGRLLELAREYPGEGGAAGFVADLQRRFASEEDGRGVQLLTYHRAKGKEFDAVFLPCLEDRELPFALAKTPEDRAEERRLLYVGITRSRRHLYLSWAGSREDGPRRRLAPSPFLEEIRPPRASPPPASRPTARTGAGEADPALLKALKEWRRDESRRCGVPAYVIFHDRTLAGIAAACPRSTPELLSVSGVGPAKVANHGEAVLAVVKAHTAPAGGA</sequence>
<proteinExistence type="predicted"/>
<keyword evidence="2" id="KW-0378">Hydrolase</keyword>
<evidence type="ECO:0000256" key="4">
    <source>
        <dbReference type="ARBA" id="ARBA00022840"/>
    </source>
</evidence>
<dbReference type="Gene3D" id="3.40.50.300">
    <property type="entry name" value="P-loop containing nucleotide triphosphate hydrolases"/>
    <property type="match status" value="2"/>
</dbReference>
<comment type="caution">
    <text evidence="8">The sequence shown here is derived from an EMBL/GenBank/DDBJ whole genome shotgun (WGS) entry which is preliminary data.</text>
</comment>
<feature type="domain" description="HRDC" evidence="6">
    <location>
        <begin position="326"/>
        <end position="406"/>
    </location>
</feature>
<keyword evidence="4" id="KW-0067">ATP-binding</keyword>
<dbReference type="InterPro" id="IPR002121">
    <property type="entry name" value="HRDC_dom"/>
</dbReference>
<dbReference type="SUPFAM" id="SSF52540">
    <property type="entry name" value="P-loop containing nucleoside triphosphate hydrolases"/>
    <property type="match status" value="1"/>
</dbReference>
<dbReference type="InterPro" id="IPR044876">
    <property type="entry name" value="HRDC_dom_sf"/>
</dbReference>
<keyword evidence="3 8" id="KW-0347">Helicase</keyword>
<dbReference type="Pfam" id="PF13361">
    <property type="entry name" value="UvrD_C"/>
    <property type="match status" value="2"/>
</dbReference>
<feature type="compositionally biased region" description="Basic and acidic residues" evidence="5">
    <location>
        <begin position="45"/>
        <end position="59"/>
    </location>
</feature>
<dbReference type="GO" id="GO:0005829">
    <property type="term" value="C:cytosol"/>
    <property type="evidence" value="ECO:0007669"/>
    <property type="project" value="TreeGrafter"/>
</dbReference>
<evidence type="ECO:0000256" key="5">
    <source>
        <dbReference type="SAM" id="MobiDB-lite"/>
    </source>
</evidence>